<dbReference type="GO" id="GO:0006352">
    <property type="term" value="P:DNA-templated transcription initiation"/>
    <property type="evidence" value="ECO:0007669"/>
    <property type="project" value="InterPro"/>
</dbReference>
<dbReference type="AlphaFoldDB" id="A0A2W2D212"/>
<dbReference type="OrthoDB" id="3821507at2"/>
<dbReference type="EMBL" id="POUD01000338">
    <property type="protein sequence ID" value="PZG06082.1"/>
    <property type="molecule type" value="Genomic_DNA"/>
</dbReference>
<reference evidence="7 8" key="1">
    <citation type="submission" date="2018-01" db="EMBL/GenBank/DDBJ databases">
        <title>Draft genome sequence of Nonomuraea sp. KC333.</title>
        <authorList>
            <person name="Sahin N."/>
            <person name="Saygin H."/>
            <person name="Ay H."/>
        </authorList>
    </citation>
    <scope>NUCLEOTIDE SEQUENCE [LARGE SCALE GENOMIC DNA]</scope>
    <source>
        <strain evidence="7 8">KC333</strain>
    </source>
</reference>
<dbReference type="InterPro" id="IPR014284">
    <property type="entry name" value="RNA_pol_sigma-70_dom"/>
</dbReference>
<dbReference type="Pfam" id="PF08281">
    <property type="entry name" value="Sigma70_r4_2"/>
    <property type="match status" value="1"/>
</dbReference>
<dbReference type="PANTHER" id="PTHR43133">
    <property type="entry name" value="RNA POLYMERASE ECF-TYPE SIGMA FACTO"/>
    <property type="match status" value="1"/>
</dbReference>
<dbReference type="Pfam" id="PF04542">
    <property type="entry name" value="Sigma70_r2"/>
    <property type="match status" value="1"/>
</dbReference>
<dbReference type="PANTHER" id="PTHR43133:SF51">
    <property type="entry name" value="RNA POLYMERASE SIGMA FACTOR"/>
    <property type="match status" value="1"/>
</dbReference>
<dbReference type="Gene3D" id="1.10.10.10">
    <property type="entry name" value="Winged helix-like DNA-binding domain superfamily/Winged helix DNA-binding domain"/>
    <property type="match status" value="1"/>
</dbReference>
<evidence type="ECO:0000259" key="6">
    <source>
        <dbReference type="Pfam" id="PF08281"/>
    </source>
</evidence>
<feature type="domain" description="RNA polymerase sigma-70 region 2" evidence="5">
    <location>
        <begin position="124"/>
        <end position="186"/>
    </location>
</feature>
<gene>
    <name evidence="7" type="ORF">C1J01_42820</name>
</gene>
<dbReference type="CDD" id="cd06171">
    <property type="entry name" value="Sigma70_r4"/>
    <property type="match status" value="1"/>
</dbReference>
<evidence type="ECO:0000256" key="4">
    <source>
        <dbReference type="ARBA" id="ARBA00023163"/>
    </source>
</evidence>
<dbReference type="GO" id="GO:0016987">
    <property type="term" value="F:sigma factor activity"/>
    <property type="evidence" value="ECO:0007669"/>
    <property type="project" value="UniProtKB-KW"/>
</dbReference>
<dbReference type="NCBIfam" id="TIGR02937">
    <property type="entry name" value="sigma70-ECF"/>
    <property type="match status" value="1"/>
</dbReference>
<dbReference type="Gene3D" id="1.10.1740.10">
    <property type="match status" value="1"/>
</dbReference>
<organism evidence="7 8">
    <name type="scientific">Nonomuraea aridisoli</name>
    <dbReference type="NCBI Taxonomy" id="2070368"/>
    <lineage>
        <taxon>Bacteria</taxon>
        <taxon>Bacillati</taxon>
        <taxon>Actinomycetota</taxon>
        <taxon>Actinomycetes</taxon>
        <taxon>Streptosporangiales</taxon>
        <taxon>Streptosporangiaceae</taxon>
        <taxon>Nonomuraea</taxon>
    </lineage>
</organism>
<feature type="domain" description="RNA polymerase sigma factor 70 region 4 type 2" evidence="6">
    <location>
        <begin position="217"/>
        <end position="267"/>
    </location>
</feature>
<dbReference type="InterPro" id="IPR013325">
    <property type="entry name" value="RNA_pol_sigma_r2"/>
</dbReference>
<keyword evidence="8" id="KW-1185">Reference proteome</keyword>
<evidence type="ECO:0000256" key="2">
    <source>
        <dbReference type="ARBA" id="ARBA00023015"/>
    </source>
</evidence>
<sequence length="404" mass="43651">MLSPALPPSGPCAWTSGTLDAADDGRGAHHLALAVLSAPETLAEIIATGPRGSGDPLDLYAVNPVLGRPQPLHPRLRTEKPGSHRWNDVCQSDEVFSSPPTLTLDRELVLLAQSGDSAALGTLLARHRAGMLAVAVSMLRDPAESEDAVQDASLTALARIGDLRDPAAVGPWLRMIVRNLCRKRLNATTAILAGDLPPSAERAADPQEVLERHAQRDWVWHAVGLLSPPLRTVTLLRYFSSVTRYDEIAAACGVPVGTVRRRLHEARGILSRTLSASRHNAYDDMAAVAAKRRREAEEAVAAGHQGTFEAFLRERWWPDVDIVFGNGRRTRGIGHLTQVVDVRTAAGTRQRLTGVAASIDVVVWETDVSSPPDAGPGCAPSMCWLLSYDADRVRRVRMIHRAAA</sequence>
<dbReference type="InterPro" id="IPR039425">
    <property type="entry name" value="RNA_pol_sigma-70-like"/>
</dbReference>
<evidence type="ECO:0000313" key="7">
    <source>
        <dbReference type="EMBL" id="PZG06082.1"/>
    </source>
</evidence>
<evidence type="ECO:0000259" key="5">
    <source>
        <dbReference type="Pfam" id="PF04542"/>
    </source>
</evidence>
<comment type="similarity">
    <text evidence="1">Belongs to the sigma-70 factor family. ECF subfamily.</text>
</comment>
<dbReference type="InterPro" id="IPR036388">
    <property type="entry name" value="WH-like_DNA-bd_sf"/>
</dbReference>
<comment type="caution">
    <text evidence="7">The sequence shown here is derived from an EMBL/GenBank/DDBJ whole genome shotgun (WGS) entry which is preliminary data.</text>
</comment>
<proteinExistence type="inferred from homology"/>
<evidence type="ECO:0000256" key="3">
    <source>
        <dbReference type="ARBA" id="ARBA00023082"/>
    </source>
</evidence>
<keyword evidence="3" id="KW-0731">Sigma factor</keyword>
<keyword evidence="4" id="KW-0804">Transcription</keyword>
<keyword evidence="2" id="KW-0805">Transcription regulation</keyword>
<dbReference type="InterPro" id="IPR013324">
    <property type="entry name" value="RNA_pol_sigma_r3/r4-like"/>
</dbReference>
<dbReference type="InterPro" id="IPR013249">
    <property type="entry name" value="RNA_pol_sigma70_r4_t2"/>
</dbReference>
<accession>A0A2W2D212</accession>
<dbReference type="GO" id="GO:0003677">
    <property type="term" value="F:DNA binding"/>
    <property type="evidence" value="ECO:0007669"/>
    <property type="project" value="InterPro"/>
</dbReference>
<evidence type="ECO:0000256" key="1">
    <source>
        <dbReference type="ARBA" id="ARBA00010641"/>
    </source>
</evidence>
<protein>
    <submittedName>
        <fullName evidence="7">Sigma-70 family RNA polymerase sigma factor</fullName>
    </submittedName>
</protein>
<name>A0A2W2D212_9ACTN</name>
<evidence type="ECO:0000313" key="8">
    <source>
        <dbReference type="Proteomes" id="UP000249304"/>
    </source>
</evidence>
<dbReference type="InterPro" id="IPR007627">
    <property type="entry name" value="RNA_pol_sigma70_r2"/>
</dbReference>
<dbReference type="SUPFAM" id="SSF88946">
    <property type="entry name" value="Sigma2 domain of RNA polymerase sigma factors"/>
    <property type="match status" value="1"/>
</dbReference>
<dbReference type="SUPFAM" id="SSF88659">
    <property type="entry name" value="Sigma3 and sigma4 domains of RNA polymerase sigma factors"/>
    <property type="match status" value="1"/>
</dbReference>
<dbReference type="Proteomes" id="UP000249304">
    <property type="component" value="Unassembled WGS sequence"/>
</dbReference>